<dbReference type="GO" id="GO:0012511">
    <property type="term" value="C:monolayer-surrounded lipid storage body"/>
    <property type="evidence" value="ECO:0007669"/>
    <property type="project" value="InterPro"/>
</dbReference>
<dbReference type="Pfam" id="PF01277">
    <property type="entry name" value="Oleosin"/>
    <property type="match status" value="1"/>
</dbReference>
<sequence length="176" mass="18532">MADHRRHDYYGREDQDQYGAGGMMKSMLPERGPSTQQILAVVTLLPLGGFLLLVAGLVLAATLIGLAVATPVFVICSPVIVPAALAIGMAVMGFLTSGAFGITALSSLSWMANYIRRTRVGAVVPEQMEHAKRRAQDVAGQVGQKARDVGQAVQGKAQDATRSVQEGVGSRSPGRT</sequence>
<dbReference type="GO" id="GO:0016020">
    <property type="term" value="C:membrane"/>
    <property type="evidence" value="ECO:0007669"/>
    <property type="project" value="UniProtKB-SubCell"/>
</dbReference>
<feature type="region of interest" description="Disordered" evidence="9">
    <location>
        <begin position="134"/>
        <end position="176"/>
    </location>
</feature>
<keyword evidence="8 10" id="KW-0472">Membrane</keyword>
<dbReference type="PANTHER" id="PTHR33203">
    <property type="entry name" value="OLEOSIN"/>
    <property type="match status" value="1"/>
</dbReference>
<comment type="caution">
    <text evidence="11">The sequence shown here is derived from an EMBL/GenBank/DDBJ whole genome shotgun (WGS) entry which is preliminary data.</text>
</comment>
<evidence type="ECO:0000313" key="11">
    <source>
        <dbReference type="EMBL" id="CAI0415518.1"/>
    </source>
</evidence>
<organism evidence="11 12">
    <name type="scientific">Linum tenue</name>
    <dbReference type="NCBI Taxonomy" id="586396"/>
    <lineage>
        <taxon>Eukaryota</taxon>
        <taxon>Viridiplantae</taxon>
        <taxon>Streptophyta</taxon>
        <taxon>Embryophyta</taxon>
        <taxon>Tracheophyta</taxon>
        <taxon>Spermatophyta</taxon>
        <taxon>Magnoliopsida</taxon>
        <taxon>eudicotyledons</taxon>
        <taxon>Gunneridae</taxon>
        <taxon>Pentapetalae</taxon>
        <taxon>rosids</taxon>
        <taxon>fabids</taxon>
        <taxon>Malpighiales</taxon>
        <taxon>Linaceae</taxon>
        <taxon>Linum</taxon>
    </lineage>
</organism>
<keyword evidence="6 10" id="KW-0812">Transmembrane</keyword>
<feature type="transmembrane region" description="Helical" evidence="10">
    <location>
        <begin position="80"/>
        <end position="108"/>
    </location>
</feature>
<dbReference type="PANTHER" id="PTHR33203:SF44">
    <property type="entry name" value="OLEOSIN 20.3 KDA"/>
    <property type="match status" value="1"/>
</dbReference>
<evidence type="ECO:0000256" key="9">
    <source>
        <dbReference type="SAM" id="MobiDB-lite"/>
    </source>
</evidence>
<gene>
    <name evidence="11" type="ORF">LITE_LOCUS16663</name>
</gene>
<dbReference type="EMBL" id="CAMGYJ010000005">
    <property type="protein sequence ID" value="CAI0415518.1"/>
    <property type="molecule type" value="Genomic_DNA"/>
</dbReference>
<evidence type="ECO:0000256" key="7">
    <source>
        <dbReference type="ARBA" id="ARBA00022989"/>
    </source>
</evidence>
<name>A0AAV0K159_9ROSI</name>
<evidence type="ECO:0000256" key="2">
    <source>
        <dbReference type="ARBA" id="ARBA00004141"/>
    </source>
</evidence>
<evidence type="ECO:0000256" key="10">
    <source>
        <dbReference type="SAM" id="Phobius"/>
    </source>
</evidence>
<keyword evidence="7 10" id="KW-1133">Transmembrane helix</keyword>
<evidence type="ECO:0000256" key="4">
    <source>
        <dbReference type="ARBA" id="ARBA00010858"/>
    </source>
</evidence>
<comment type="subcellular location">
    <subcellularLocation>
        <location evidence="3">Lipid droplet</location>
    </subcellularLocation>
    <subcellularLocation>
        <location evidence="2">Membrane</location>
        <topology evidence="2">Multi-pass membrane protein</topology>
    </subcellularLocation>
</comment>
<evidence type="ECO:0000256" key="1">
    <source>
        <dbReference type="ARBA" id="ARBA00002582"/>
    </source>
</evidence>
<evidence type="ECO:0000256" key="8">
    <source>
        <dbReference type="ARBA" id="ARBA00023136"/>
    </source>
</evidence>
<dbReference type="InterPro" id="IPR000136">
    <property type="entry name" value="Oleosin"/>
</dbReference>
<accession>A0AAV0K159</accession>
<protein>
    <recommendedName>
        <fullName evidence="13">Oleosin</fullName>
    </recommendedName>
</protein>
<evidence type="ECO:0000256" key="5">
    <source>
        <dbReference type="ARBA" id="ARBA00022677"/>
    </source>
</evidence>
<keyword evidence="5" id="KW-0551">Lipid droplet</keyword>
<reference evidence="11" key="1">
    <citation type="submission" date="2022-08" db="EMBL/GenBank/DDBJ databases">
        <authorList>
            <person name="Gutierrez-Valencia J."/>
        </authorList>
    </citation>
    <scope>NUCLEOTIDE SEQUENCE</scope>
</reference>
<keyword evidence="12" id="KW-1185">Reference proteome</keyword>
<evidence type="ECO:0000256" key="6">
    <source>
        <dbReference type="ARBA" id="ARBA00022692"/>
    </source>
</evidence>
<feature type="transmembrane region" description="Helical" evidence="10">
    <location>
        <begin position="38"/>
        <end position="68"/>
    </location>
</feature>
<comment type="function">
    <text evidence="1">May have a structural role to stabilize the lipid body during desiccation of the seed by preventing coalescence of the oil. Probably interacts with both lipid and phospholipid moieties of lipid bodies. May also provide recognition signals for specific lipase anchorage in lipolysis during seedling growth.</text>
</comment>
<dbReference type="GO" id="GO:0010344">
    <property type="term" value="P:seed oilbody biogenesis"/>
    <property type="evidence" value="ECO:0007669"/>
    <property type="project" value="TreeGrafter"/>
</dbReference>
<proteinExistence type="inferred from homology"/>
<comment type="similarity">
    <text evidence="4">Belongs to the oleosin family.</text>
</comment>
<evidence type="ECO:0008006" key="13">
    <source>
        <dbReference type="Google" id="ProtNLM"/>
    </source>
</evidence>
<dbReference type="AlphaFoldDB" id="A0AAV0K159"/>
<dbReference type="GO" id="GO:0050826">
    <property type="term" value="P:response to freezing"/>
    <property type="evidence" value="ECO:0007669"/>
    <property type="project" value="TreeGrafter"/>
</dbReference>
<evidence type="ECO:0000313" key="12">
    <source>
        <dbReference type="Proteomes" id="UP001154282"/>
    </source>
</evidence>
<evidence type="ECO:0000256" key="3">
    <source>
        <dbReference type="ARBA" id="ARBA00004502"/>
    </source>
</evidence>
<dbReference type="Proteomes" id="UP001154282">
    <property type="component" value="Unassembled WGS sequence"/>
</dbReference>
<dbReference type="GO" id="GO:0019915">
    <property type="term" value="P:lipid storage"/>
    <property type="evidence" value="ECO:0007669"/>
    <property type="project" value="TreeGrafter"/>
</dbReference>